<dbReference type="PANTHER" id="PTHR47739">
    <property type="entry name" value="TRNA1(VAL) (ADENINE(37)-N6)-METHYLTRANSFERASE"/>
    <property type="match status" value="1"/>
</dbReference>
<dbReference type="PROSITE" id="PS00092">
    <property type="entry name" value="N6_MTASE"/>
    <property type="match status" value="1"/>
</dbReference>
<evidence type="ECO:0000313" key="3">
    <source>
        <dbReference type="EMBL" id="CAE0374501.1"/>
    </source>
</evidence>
<name>A0A7S3NPP8_9STRA</name>
<dbReference type="GO" id="GO:0003676">
    <property type="term" value="F:nucleic acid binding"/>
    <property type="evidence" value="ECO:0007669"/>
    <property type="project" value="InterPro"/>
</dbReference>
<feature type="region of interest" description="Disordered" evidence="1">
    <location>
        <begin position="254"/>
        <end position="290"/>
    </location>
</feature>
<dbReference type="SUPFAM" id="SSF53335">
    <property type="entry name" value="S-adenosyl-L-methionine-dependent methyltransferases"/>
    <property type="match status" value="1"/>
</dbReference>
<sequence length="290" mass="32873">MPRNGIFEGLLGFVIRQDRTAMKVTMDTCAFGALVLKDWQGYSAKRLLDIGTGTGILALMAHQVAPHMKIDALESHEQSASQAGENVTGSTIRVLHGRVQEFAVPQNKGIFDAIITNPPFFSSMKRKGGPEKHADISLPTEELLHAVDVLLTPDGRFFVLADARQKQNRIQLQNLARPLGFHTVRRTFFADNPKSKPHVCAIEFQRLDTHLPIFEENICYFREPPQPTIPGLNHRIPTRRFYELMRGFYKENTLQSPNFSSSPSQEESLHHEKEEVHVHQEDGKKNIQMQ</sequence>
<dbReference type="InterPro" id="IPR050210">
    <property type="entry name" value="tRNA_Adenine-N(6)_MTase"/>
</dbReference>
<dbReference type="CDD" id="cd02440">
    <property type="entry name" value="AdoMet_MTases"/>
    <property type="match status" value="1"/>
</dbReference>
<evidence type="ECO:0000256" key="1">
    <source>
        <dbReference type="SAM" id="MobiDB-lite"/>
    </source>
</evidence>
<dbReference type="InterPro" id="IPR002052">
    <property type="entry name" value="DNA_methylase_N6_adenine_CS"/>
</dbReference>
<reference evidence="3" key="1">
    <citation type="submission" date="2021-01" db="EMBL/GenBank/DDBJ databases">
        <authorList>
            <person name="Corre E."/>
            <person name="Pelletier E."/>
            <person name="Niang G."/>
            <person name="Scheremetjew M."/>
            <person name="Finn R."/>
            <person name="Kale V."/>
            <person name="Holt S."/>
            <person name="Cochrane G."/>
            <person name="Meng A."/>
            <person name="Brown T."/>
            <person name="Cohen L."/>
        </authorList>
    </citation>
    <scope>NUCLEOTIDE SEQUENCE</scope>
    <source>
        <strain evidence="3">CCMP1510</strain>
    </source>
</reference>
<dbReference type="GO" id="GO:0008757">
    <property type="term" value="F:S-adenosylmethionine-dependent methyltransferase activity"/>
    <property type="evidence" value="ECO:0007669"/>
    <property type="project" value="UniProtKB-ARBA"/>
</dbReference>
<gene>
    <name evidence="3" type="ORF">ALAG00032_LOCUS15304</name>
</gene>
<proteinExistence type="predicted"/>
<feature type="domain" description="Methyltransferase small" evidence="2">
    <location>
        <begin position="37"/>
        <end position="172"/>
    </location>
</feature>
<dbReference type="AlphaFoldDB" id="A0A7S3NPP8"/>
<protein>
    <recommendedName>
        <fullName evidence="2">Methyltransferase small domain-containing protein</fullName>
    </recommendedName>
</protein>
<feature type="compositionally biased region" description="Polar residues" evidence="1">
    <location>
        <begin position="254"/>
        <end position="263"/>
    </location>
</feature>
<dbReference type="Gene3D" id="3.40.50.150">
    <property type="entry name" value="Vaccinia Virus protein VP39"/>
    <property type="match status" value="1"/>
</dbReference>
<dbReference type="EMBL" id="HBIJ01023233">
    <property type="protein sequence ID" value="CAE0374501.1"/>
    <property type="molecule type" value="Transcribed_RNA"/>
</dbReference>
<feature type="compositionally biased region" description="Basic and acidic residues" evidence="1">
    <location>
        <begin position="267"/>
        <end position="290"/>
    </location>
</feature>
<dbReference type="InterPro" id="IPR007848">
    <property type="entry name" value="Small_mtfrase_dom"/>
</dbReference>
<accession>A0A7S3NPP8</accession>
<dbReference type="PANTHER" id="PTHR47739:SF1">
    <property type="entry name" value="TRNA1(VAL) (ADENINE(37)-N6)-METHYLTRANSFERASE"/>
    <property type="match status" value="1"/>
</dbReference>
<dbReference type="GO" id="GO:0032259">
    <property type="term" value="P:methylation"/>
    <property type="evidence" value="ECO:0007669"/>
    <property type="project" value="InterPro"/>
</dbReference>
<dbReference type="InterPro" id="IPR029063">
    <property type="entry name" value="SAM-dependent_MTases_sf"/>
</dbReference>
<evidence type="ECO:0000259" key="2">
    <source>
        <dbReference type="Pfam" id="PF05175"/>
    </source>
</evidence>
<dbReference type="Pfam" id="PF05175">
    <property type="entry name" value="MTS"/>
    <property type="match status" value="1"/>
</dbReference>
<organism evidence="3">
    <name type="scientific">Aureoumbra lagunensis</name>
    <dbReference type="NCBI Taxonomy" id="44058"/>
    <lineage>
        <taxon>Eukaryota</taxon>
        <taxon>Sar</taxon>
        <taxon>Stramenopiles</taxon>
        <taxon>Ochrophyta</taxon>
        <taxon>Pelagophyceae</taxon>
        <taxon>Pelagomonadales</taxon>
        <taxon>Aureoumbra</taxon>
    </lineage>
</organism>